<dbReference type="EMBL" id="JUIV01000004">
    <property type="protein sequence ID" value="RYJ39304.1"/>
    <property type="molecule type" value="Genomic_DNA"/>
</dbReference>
<protein>
    <submittedName>
        <fullName evidence="1">Uncharacterized protein</fullName>
    </submittedName>
</protein>
<evidence type="ECO:0000313" key="2">
    <source>
        <dbReference type="Proteomes" id="UP000290433"/>
    </source>
</evidence>
<organism evidence="1 2">
    <name type="scientific">Flavobacterium anhuiense</name>
    <dbReference type="NCBI Taxonomy" id="459526"/>
    <lineage>
        <taxon>Bacteria</taxon>
        <taxon>Pseudomonadati</taxon>
        <taxon>Bacteroidota</taxon>
        <taxon>Flavobacteriia</taxon>
        <taxon>Flavobacteriales</taxon>
        <taxon>Flavobacteriaceae</taxon>
        <taxon>Flavobacterium</taxon>
    </lineage>
</organism>
<dbReference type="AlphaFoldDB" id="A0A444W0K0"/>
<comment type="caution">
    <text evidence="1">The sequence shown here is derived from an EMBL/GenBank/DDBJ whole genome shotgun (WGS) entry which is preliminary data.</text>
</comment>
<proteinExistence type="predicted"/>
<evidence type="ECO:0000313" key="1">
    <source>
        <dbReference type="EMBL" id="RYJ39304.1"/>
    </source>
</evidence>
<dbReference type="Proteomes" id="UP000290433">
    <property type="component" value="Unassembled WGS sequence"/>
</dbReference>
<name>A0A444W0K0_9FLAO</name>
<sequence>MNEQEFNNDDFKRKLGINPSALQPYNFKRYREINQNLTEDVYRFLRSNRSEWKILCGLNVFDDWGNKILNEVPHLKHDNLHKESYFLKFRYFPERYLNLEW</sequence>
<accession>A0A444W0K0</accession>
<gene>
    <name evidence="1" type="ORF">NU08_1612</name>
</gene>
<dbReference type="OrthoDB" id="9917970at2"/>
<reference evidence="1 2" key="1">
    <citation type="submission" date="2014-12" db="EMBL/GenBank/DDBJ databases">
        <title>Genome sequence of Flavobacterium anhuiense RCM74.</title>
        <authorList>
            <person name="Kim J.F."/>
            <person name="Song J.Y."/>
            <person name="Kwak M.-J."/>
            <person name="Lee S.-W."/>
        </authorList>
    </citation>
    <scope>NUCLEOTIDE SEQUENCE [LARGE SCALE GENOMIC DNA]</scope>
    <source>
        <strain evidence="1 2">RCM74</strain>
    </source>
</reference>
<dbReference type="RefSeq" id="WP_129746577.1">
    <property type="nucleotide sequence ID" value="NZ_JUIV01000004.1"/>
</dbReference>